<proteinExistence type="predicted"/>
<organism evidence="1 2">
    <name type="scientific">Morella rubra</name>
    <name type="common">Chinese bayberry</name>
    <dbReference type="NCBI Taxonomy" id="262757"/>
    <lineage>
        <taxon>Eukaryota</taxon>
        <taxon>Viridiplantae</taxon>
        <taxon>Streptophyta</taxon>
        <taxon>Embryophyta</taxon>
        <taxon>Tracheophyta</taxon>
        <taxon>Spermatophyta</taxon>
        <taxon>Magnoliopsida</taxon>
        <taxon>eudicotyledons</taxon>
        <taxon>Gunneridae</taxon>
        <taxon>Pentapetalae</taxon>
        <taxon>rosids</taxon>
        <taxon>fabids</taxon>
        <taxon>Fagales</taxon>
        <taxon>Myricaceae</taxon>
        <taxon>Morella</taxon>
    </lineage>
</organism>
<gene>
    <name evidence="1" type="ORF">CJ030_MR4G020981</name>
</gene>
<dbReference type="EMBL" id="RXIC02000022">
    <property type="protein sequence ID" value="KAB1217340.1"/>
    <property type="molecule type" value="Genomic_DNA"/>
</dbReference>
<sequence>MDEVLRDQLEIELVNDSSSRGDIEDQLAVGSNKLDRELPHLPEGMPLLGVLTDNNSTSSTKMLGVGFCNLVQPGRTDRGELNSMEKIGDEHMMADSNGSNESIDIRDKSMVSLMQRKLHEKSPTSSPCSIFRVHKRLRMPNEKLANLVVGAITPLSMVAKIKPQDLRLANLDVCGVWTSRQRQHQFDIATELNKTEYMHLLCLIKIWLVEILLC</sequence>
<protein>
    <submittedName>
        <fullName evidence="1">Uncharacterized protein</fullName>
    </submittedName>
</protein>
<keyword evidence="2" id="KW-1185">Reference proteome</keyword>
<dbReference type="AlphaFoldDB" id="A0A6A1W3F9"/>
<evidence type="ECO:0000313" key="2">
    <source>
        <dbReference type="Proteomes" id="UP000516437"/>
    </source>
</evidence>
<dbReference type="Proteomes" id="UP000516437">
    <property type="component" value="Chromosome 4"/>
</dbReference>
<reference evidence="1 2" key="1">
    <citation type="journal article" date="2019" name="Plant Biotechnol. J.">
        <title>The red bayberry genome and genetic basis of sex determination.</title>
        <authorList>
            <person name="Jia H.M."/>
            <person name="Jia H.J."/>
            <person name="Cai Q.L."/>
            <person name="Wang Y."/>
            <person name="Zhao H.B."/>
            <person name="Yang W.F."/>
            <person name="Wang G.Y."/>
            <person name="Li Y.H."/>
            <person name="Zhan D.L."/>
            <person name="Shen Y.T."/>
            <person name="Niu Q.F."/>
            <person name="Chang L."/>
            <person name="Qiu J."/>
            <person name="Zhao L."/>
            <person name="Xie H.B."/>
            <person name="Fu W.Y."/>
            <person name="Jin J."/>
            <person name="Li X.W."/>
            <person name="Jiao Y."/>
            <person name="Zhou C.C."/>
            <person name="Tu T."/>
            <person name="Chai C.Y."/>
            <person name="Gao J.L."/>
            <person name="Fan L.J."/>
            <person name="van de Weg E."/>
            <person name="Wang J.Y."/>
            <person name="Gao Z.S."/>
        </authorList>
    </citation>
    <scope>NUCLEOTIDE SEQUENCE [LARGE SCALE GENOMIC DNA]</scope>
    <source>
        <tissue evidence="1">Leaves</tissue>
    </source>
</reference>
<accession>A0A6A1W3F9</accession>
<comment type="caution">
    <text evidence="1">The sequence shown here is derived from an EMBL/GenBank/DDBJ whole genome shotgun (WGS) entry which is preliminary data.</text>
</comment>
<name>A0A6A1W3F9_9ROSI</name>
<evidence type="ECO:0000313" key="1">
    <source>
        <dbReference type="EMBL" id="KAB1217340.1"/>
    </source>
</evidence>